<name>A0A8J6HMT3_TENMO</name>
<evidence type="ECO:0000313" key="1">
    <source>
        <dbReference type="EMBL" id="KAH0818116.1"/>
    </source>
</evidence>
<proteinExistence type="predicted"/>
<accession>A0A8J6HMT3</accession>
<gene>
    <name evidence="1" type="ORF">GEV33_004675</name>
</gene>
<keyword evidence="2" id="KW-1185">Reference proteome</keyword>
<dbReference type="Proteomes" id="UP000719412">
    <property type="component" value="Unassembled WGS sequence"/>
</dbReference>
<dbReference type="PROSITE" id="PS51257">
    <property type="entry name" value="PROKAR_LIPOPROTEIN"/>
    <property type="match status" value="1"/>
</dbReference>
<sequence length="397" mass="43980">MKRNRDGGTVFDLKRRLRISNYKVTVHTVAACGCPPSAYLNRYKHRQVPVTAVRVAACSPPPASRNWAEKTSFQRVADDGTSNVFASDVIYGSARTQKRSPEKKQKYGPGTCCGGGGGGGDIGIYKRSCSEVTALLPIIVAKLEEVVNLNNFGGLKLSCGYQLGRYRTMITIQCSEGRSMGSTEISTIGQGSRQTIITLHLPPQDRNVVSCGVYGTTGTKIAHVEVHYRTGKVHGLFMGHVHTEPNVYLWDDNQNGGRSTRKESNCAAFIYTWIFVNIATTIKQSIAKRPQDVLHSAPRSWLHHRKIRIPVPKSRHLIKNARVVVDATVGTALMVVRVNRQTEPSILMLLGGTAPPPSNNRQGLKEWYAEEVTQRRHNVHTPKKCSTYYIHTHQVLP</sequence>
<comment type="caution">
    <text evidence="1">The sequence shown here is derived from an EMBL/GenBank/DDBJ whole genome shotgun (WGS) entry which is preliminary data.</text>
</comment>
<reference evidence="1" key="1">
    <citation type="journal article" date="2020" name="J Insects Food Feed">
        <title>The yellow mealworm (Tenebrio molitor) genome: a resource for the emerging insects as food and feed industry.</title>
        <authorList>
            <person name="Eriksson T."/>
            <person name="Andere A."/>
            <person name="Kelstrup H."/>
            <person name="Emery V."/>
            <person name="Picard C."/>
        </authorList>
    </citation>
    <scope>NUCLEOTIDE SEQUENCE</scope>
    <source>
        <strain evidence="1">Stoneville</strain>
        <tissue evidence="1">Whole head</tissue>
    </source>
</reference>
<dbReference type="AlphaFoldDB" id="A0A8J6HMT3"/>
<dbReference type="EMBL" id="JABDTM020018344">
    <property type="protein sequence ID" value="KAH0818116.1"/>
    <property type="molecule type" value="Genomic_DNA"/>
</dbReference>
<evidence type="ECO:0000313" key="2">
    <source>
        <dbReference type="Proteomes" id="UP000719412"/>
    </source>
</evidence>
<reference evidence="1" key="2">
    <citation type="submission" date="2021-08" db="EMBL/GenBank/DDBJ databases">
        <authorList>
            <person name="Eriksson T."/>
        </authorList>
    </citation>
    <scope>NUCLEOTIDE SEQUENCE</scope>
    <source>
        <strain evidence="1">Stoneville</strain>
        <tissue evidence="1">Whole head</tissue>
    </source>
</reference>
<organism evidence="1 2">
    <name type="scientific">Tenebrio molitor</name>
    <name type="common">Yellow mealworm beetle</name>
    <dbReference type="NCBI Taxonomy" id="7067"/>
    <lineage>
        <taxon>Eukaryota</taxon>
        <taxon>Metazoa</taxon>
        <taxon>Ecdysozoa</taxon>
        <taxon>Arthropoda</taxon>
        <taxon>Hexapoda</taxon>
        <taxon>Insecta</taxon>
        <taxon>Pterygota</taxon>
        <taxon>Neoptera</taxon>
        <taxon>Endopterygota</taxon>
        <taxon>Coleoptera</taxon>
        <taxon>Polyphaga</taxon>
        <taxon>Cucujiformia</taxon>
        <taxon>Tenebrionidae</taxon>
        <taxon>Tenebrio</taxon>
    </lineage>
</organism>
<protein>
    <submittedName>
        <fullName evidence="1">Uncharacterized protein</fullName>
    </submittedName>
</protein>